<organism evidence="3 4">
    <name type="scientific">Rehmannia glutinosa</name>
    <name type="common">Chinese foxglove</name>
    <dbReference type="NCBI Taxonomy" id="99300"/>
    <lineage>
        <taxon>Eukaryota</taxon>
        <taxon>Viridiplantae</taxon>
        <taxon>Streptophyta</taxon>
        <taxon>Embryophyta</taxon>
        <taxon>Tracheophyta</taxon>
        <taxon>Spermatophyta</taxon>
        <taxon>Magnoliopsida</taxon>
        <taxon>eudicotyledons</taxon>
        <taxon>Gunneridae</taxon>
        <taxon>Pentapetalae</taxon>
        <taxon>asterids</taxon>
        <taxon>lamiids</taxon>
        <taxon>Lamiales</taxon>
        <taxon>Orobanchaceae</taxon>
        <taxon>Rehmannieae</taxon>
        <taxon>Rehmannia</taxon>
    </lineage>
</organism>
<proteinExistence type="predicted"/>
<feature type="domain" description="Retrovirus-related Pol polyprotein from transposon TNT 1-94-like beta-barrel" evidence="2">
    <location>
        <begin position="45"/>
        <end position="113"/>
    </location>
</feature>
<evidence type="ECO:0000259" key="2">
    <source>
        <dbReference type="Pfam" id="PF22936"/>
    </source>
</evidence>
<dbReference type="PANTHER" id="PTHR47592:SF27">
    <property type="entry name" value="OS08G0421700 PROTEIN"/>
    <property type="match status" value="1"/>
</dbReference>
<dbReference type="PANTHER" id="PTHR47592">
    <property type="entry name" value="PBF68 PROTEIN"/>
    <property type="match status" value="1"/>
</dbReference>
<dbReference type="InterPro" id="IPR054722">
    <property type="entry name" value="PolX-like_BBD"/>
</dbReference>
<accession>A0ABR0URS0</accession>
<keyword evidence="4" id="KW-1185">Reference proteome</keyword>
<protein>
    <recommendedName>
        <fullName evidence="2">Retrovirus-related Pol polyprotein from transposon TNT 1-94-like beta-barrel domain-containing protein</fullName>
    </recommendedName>
</protein>
<dbReference type="Pfam" id="PF22936">
    <property type="entry name" value="Pol_BBD"/>
    <property type="match status" value="1"/>
</dbReference>
<dbReference type="EMBL" id="JABTTQ020002289">
    <property type="protein sequence ID" value="KAK6124855.1"/>
    <property type="molecule type" value="Genomic_DNA"/>
</dbReference>
<evidence type="ECO:0000313" key="4">
    <source>
        <dbReference type="Proteomes" id="UP001318860"/>
    </source>
</evidence>
<evidence type="ECO:0000313" key="3">
    <source>
        <dbReference type="EMBL" id="KAK6124855.1"/>
    </source>
</evidence>
<comment type="caution">
    <text evidence="3">The sequence shown here is derived from an EMBL/GenBank/DDBJ whole genome shotgun (WGS) entry which is preliminary data.</text>
</comment>
<gene>
    <name evidence="3" type="ORF">DH2020_041389</name>
</gene>
<sequence>MAKGSPSAKKKTKPRSNANVVEERESTDVDMSAMVSNLVDNPKEWFVDIGATCHVRYDKDAFSSYIPSTGRKLHMGNHASYDVDGVGTVVLKLTLGKELKLKDVFACPRTSAKIWFRVRSLVNHGFRLVFESESFVLANLDEFLGRGYLDKELFKMNVIFVAVLEYE</sequence>
<name>A0ABR0URS0_REHGL</name>
<feature type="region of interest" description="Disordered" evidence="1">
    <location>
        <begin position="1"/>
        <end position="26"/>
    </location>
</feature>
<dbReference type="Proteomes" id="UP001318860">
    <property type="component" value="Unassembled WGS sequence"/>
</dbReference>
<evidence type="ECO:0000256" key="1">
    <source>
        <dbReference type="SAM" id="MobiDB-lite"/>
    </source>
</evidence>
<reference evidence="3 4" key="1">
    <citation type="journal article" date="2021" name="Comput. Struct. Biotechnol. J.">
        <title>De novo genome assembly of the potent medicinal plant Rehmannia glutinosa using nanopore technology.</title>
        <authorList>
            <person name="Ma L."/>
            <person name="Dong C."/>
            <person name="Song C."/>
            <person name="Wang X."/>
            <person name="Zheng X."/>
            <person name="Niu Y."/>
            <person name="Chen S."/>
            <person name="Feng W."/>
        </authorList>
    </citation>
    <scope>NUCLEOTIDE SEQUENCE [LARGE SCALE GENOMIC DNA]</scope>
    <source>
        <strain evidence="3">DH-2019</strain>
    </source>
</reference>